<comment type="caution">
    <text evidence="1">The sequence shown here is derived from an EMBL/GenBank/DDBJ whole genome shotgun (WGS) entry which is preliminary data.</text>
</comment>
<reference evidence="1 2" key="1">
    <citation type="submission" date="2020-09" db="EMBL/GenBank/DDBJ databases">
        <title>De no assembly of potato wild relative species, Solanum commersonii.</title>
        <authorList>
            <person name="Cho K."/>
        </authorList>
    </citation>
    <scope>NUCLEOTIDE SEQUENCE [LARGE SCALE GENOMIC DNA]</scope>
    <source>
        <strain evidence="1">LZ3.2</strain>
        <tissue evidence="1">Leaf</tissue>
    </source>
</reference>
<dbReference type="Proteomes" id="UP000824120">
    <property type="component" value="Chromosome 5"/>
</dbReference>
<keyword evidence="2" id="KW-1185">Reference proteome</keyword>
<gene>
    <name evidence="1" type="ORF">H5410_027606</name>
</gene>
<accession>A0A9J5Z0B6</accession>
<dbReference type="EMBL" id="JACXVP010000005">
    <property type="protein sequence ID" value="KAG5606114.1"/>
    <property type="molecule type" value="Genomic_DNA"/>
</dbReference>
<dbReference type="PANTHER" id="PTHR33116">
    <property type="entry name" value="REVERSE TRANSCRIPTASE ZINC-BINDING DOMAIN-CONTAINING PROTEIN-RELATED-RELATED"/>
    <property type="match status" value="1"/>
</dbReference>
<name>A0A9J5Z0B6_SOLCO</name>
<dbReference type="AlphaFoldDB" id="A0A9J5Z0B6"/>
<dbReference type="OrthoDB" id="913896at2759"/>
<protein>
    <submittedName>
        <fullName evidence="1">Uncharacterized protein</fullName>
    </submittedName>
</protein>
<evidence type="ECO:0000313" key="2">
    <source>
        <dbReference type="Proteomes" id="UP000824120"/>
    </source>
</evidence>
<proteinExistence type="predicted"/>
<organism evidence="1 2">
    <name type="scientific">Solanum commersonii</name>
    <name type="common">Commerson's wild potato</name>
    <name type="synonym">Commerson's nightshade</name>
    <dbReference type="NCBI Taxonomy" id="4109"/>
    <lineage>
        <taxon>Eukaryota</taxon>
        <taxon>Viridiplantae</taxon>
        <taxon>Streptophyta</taxon>
        <taxon>Embryophyta</taxon>
        <taxon>Tracheophyta</taxon>
        <taxon>Spermatophyta</taxon>
        <taxon>Magnoliopsida</taxon>
        <taxon>eudicotyledons</taxon>
        <taxon>Gunneridae</taxon>
        <taxon>Pentapetalae</taxon>
        <taxon>asterids</taxon>
        <taxon>lamiids</taxon>
        <taxon>Solanales</taxon>
        <taxon>Solanaceae</taxon>
        <taxon>Solanoideae</taxon>
        <taxon>Solaneae</taxon>
        <taxon>Solanum</taxon>
    </lineage>
</organism>
<dbReference type="PANTHER" id="PTHR33116:SF82">
    <property type="entry name" value="RNASE H FAMILY PROTEIN"/>
    <property type="match status" value="1"/>
</dbReference>
<sequence length="372" mass="43625">MMNNTEANRAKLHHCNAKYIKYLKLESSILKQKTQLQWFKDGDANSKYFHSIMRGRRRRLIIHKISTDDNEWIQGDENIAKAACVYFQETFTGHDNRIAKNILHPISYLGFPLYIGGQRIIYYSELVAKVVKKISGWYSRILSFWGKVTLVKHVLQSIPIQTMAAISPPKTTLNYIKRVTTDFFWGLEKDSKKYHWASWETLSFPYDEGGIEVRNLEDVCMSMQYKQWWNFRTNNSLWGQFLRANYCQRANPVAKKWDTGQSLVWKYMMKNKINIEHHITWRINSRTCLFWWDNWLGDGHLAQHYDAITSLNNTTVSQFLLNGQWNETMIRQRVPPPLVPKILSTNLHLQEGVPDEAVWTANDNGDFSCSSA</sequence>
<evidence type="ECO:0000313" key="1">
    <source>
        <dbReference type="EMBL" id="KAG5606114.1"/>
    </source>
</evidence>